<accession>A0A9N9HAA3</accession>
<dbReference type="Proteomes" id="UP000789572">
    <property type="component" value="Unassembled WGS sequence"/>
</dbReference>
<reference evidence="2" key="1">
    <citation type="submission" date="2021-06" db="EMBL/GenBank/DDBJ databases">
        <authorList>
            <person name="Kallberg Y."/>
            <person name="Tangrot J."/>
            <person name="Rosling A."/>
        </authorList>
    </citation>
    <scope>NUCLEOTIDE SEQUENCE</scope>
    <source>
        <strain evidence="2">IA702</strain>
    </source>
</reference>
<feature type="non-terminal residue" evidence="2">
    <location>
        <position position="77"/>
    </location>
</feature>
<protein>
    <submittedName>
        <fullName evidence="2">7881_t:CDS:1</fullName>
    </submittedName>
</protein>
<sequence>IILAIGYPKTGALVSLVGTVEQRVYEKMKFYHLKEKNPGDLEEGLSNIQRSEQVLVEESEEIESQTYTSHTSDEFPL</sequence>
<name>A0A9N9HAA3_9GLOM</name>
<evidence type="ECO:0000313" key="2">
    <source>
        <dbReference type="EMBL" id="CAG8660438.1"/>
    </source>
</evidence>
<dbReference type="AlphaFoldDB" id="A0A9N9HAA3"/>
<comment type="caution">
    <text evidence="2">The sequence shown here is derived from an EMBL/GenBank/DDBJ whole genome shotgun (WGS) entry which is preliminary data.</text>
</comment>
<keyword evidence="3" id="KW-1185">Reference proteome</keyword>
<feature type="non-terminal residue" evidence="2">
    <location>
        <position position="1"/>
    </location>
</feature>
<evidence type="ECO:0000256" key="1">
    <source>
        <dbReference type="SAM" id="MobiDB-lite"/>
    </source>
</evidence>
<feature type="region of interest" description="Disordered" evidence="1">
    <location>
        <begin position="57"/>
        <end position="77"/>
    </location>
</feature>
<organism evidence="2 3">
    <name type="scientific">Paraglomus occultum</name>
    <dbReference type="NCBI Taxonomy" id="144539"/>
    <lineage>
        <taxon>Eukaryota</taxon>
        <taxon>Fungi</taxon>
        <taxon>Fungi incertae sedis</taxon>
        <taxon>Mucoromycota</taxon>
        <taxon>Glomeromycotina</taxon>
        <taxon>Glomeromycetes</taxon>
        <taxon>Paraglomerales</taxon>
        <taxon>Paraglomeraceae</taxon>
        <taxon>Paraglomus</taxon>
    </lineage>
</organism>
<proteinExistence type="predicted"/>
<evidence type="ECO:0000313" key="3">
    <source>
        <dbReference type="Proteomes" id="UP000789572"/>
    </source>
</evidence>
<gene>
    <name evidence="2" type="ORF">POCULU_LOCUS10430</name>
</gene>
<dbReference type="EMBL" id="CAJVPJ010005311">
    <property type="protein sequence ID" value="CAG8660438.1"/>
    <property type="molecule type" value="Genomic_DNA"/>
</dbReference>